<dbReference type="Proteomes" id="UP001060919">
    <property type="component" value="Chromosome"/>
</dbReference>
<keyword evidence="2" id="KW-1185">Reference proteome</keyword>
<dbReference type="RefSeq" id="WP_264788929.1">
    <property type="nucleotide sequence ID" value="NZ_AP026867.1"/>
</dbReference>
<name>A0A916DUU3_9BACT</name>
<proteinExistence type="predicted"/>
<reference evidence="1" key="1">
    <citation type="submission" date="2022-09" db="EMBL/GenBank/DDBJ databases">
        <title>Aureispira anguillicida sp. nov., isolated from Leptocephalus of Japanese eel Anguilla japonica.</title>
        <authorList>
            <person name="Yuasa K."/>
            <person name="Mekata T."/>
            <person name="Ikunari K."/>
        </authorList>
    </citation>
    <scope>NUCLEOTIDE SEQUENCE</scope>
    <source>
        <strain evidence="1">EL160426</strain>
    </source>
</reference>
<accession>A0A916DUU3</accession>
<evidence type="ECO:0000313" key="1">
    <source>
        <dbReference type="EMBL" id="BDS13671.1"/>
    </source>
</evidence>
<dbReference type="KEGG" id="aup:AsAng_0044120"/>
<evidence type="ECO:0000313" key="2">
    <source>
        <dbReference type="Proteomes" id="UP001060919"/>
    </source>
</evidence>
<organism evidence="1 2">
    <name type="scientific">Aureispira anguillae</name>
    <dbReference type="NCBI Taxonomy" id="2864201"/>
    <lineage>
        <taxon>Bacteria</taxon>
        <taxon>Pseudomonadati</taxon>
        <taxon>Bacteroidota</taxon>
        <taxon>Saprospiria</taxon>
        <taxon>Saprospirales</taxon>
        <taxon>Saprospiraceae</taxon>
        <taxon>Aureispira</taxon>
    </lineage>
</organism>
<gene>
    <name evidence="1" type="ORF">AsAng_0044120</name>
</gene>
<dbReference type="AlphaFoldDB" id="A0A916DUU3"/>
<dbReference type="EMBL" id="AP026867">
    <property type="protein sequence ID" value="BDS13671.1"/>
    <property type="molecule type" value="Genomic_DNA"/>
</dbReference>
<protein>
    <submittedName>
        <fullName evidence="1">Uncharacterized protein</fullName>
    </submittedName>
</protein>
<sequence>MINLKEVLTEYAEHKNYKLRELDGGKFSIDIAMKLKDGSFRYQFVWIWISPNRGKGKDCVYFTSRAGAYTPNVNLYQLIRESGYGIYTTVTIVSDKDKEGNPCETVVVQASPVHEHLSKEQFLYILWEVAEVADILEEKHFGGDSH</sequence>